<sequence length="193" mass="21513">MSMPLPEIEFELTASQYERMGFPGLRQGQPLTLVLDAGVLLPDVSAESWYAVQKEPLPPRFVNVGPAWFAFSGQIIDAELLTEENEQTGVLSIDCGVVSLRVTCAPQADGLLPYGAWETRYLTGVGRVVGIVDDDFRSGVGQTTDVTIWRFRRLILRPGDPLFGQWHESVELAPLPFQYDRIIVTARVHRRGI</sequence>
<dbReference type="EMBL" id="DSMG01000146">
    <property type="protein sequence ID" value="HDX32638.1"/>
    <property type="molecule type" value="Genomic_DNA"/>
</dbReference>
<accession>A0A7C1FQK4</accession>
<organism evidence="1">
    <name type="scientific">Caldilinea aerophila</name>
    <dbReference type="NCBI Taxonomy" id="133453"/>
    <lineage>
        <taxon>Bacteria</taxon>
        <taxon>Bacillati</taxon>
        <taxon>Chloroflexota</taxon>
        <taxon>Caldilineae</taxon>
        <taxon>Caldilineales</taxon>
        <taxon>Caldilineaceae</taxon>
        <taxon>Caldilinea</taxon>
    </lineage>
</organism>
<proteinExistence type="predicted"/>
<reference evidence="1" key="1">
    <citation type="journal article" date="2020" name="mSystems">
        <title>Genome- and Community-Level Interaction Insights into Carbon Utilization and Element Cycling Functions of Hydrothermarchaeota in Hydrothermal Sediment.</title>
        <authorList>
            <person name="Zhou Z."/>
            <person name="Liu Y."/>
            <person name="Xu W."/>
            <person name="Pan J."/>
            <person name="Luo Z.H."/>
            <person name="Li M."/>
        </authorList>
    </citation>
    <scope>NUCLEOTIDE SEQUENCE [LARGE SCALE GENOMIC DNA]</scope>
    <source>
        <strain evidence="1">SpSt-289</strain>
    </source>
</reference>
<dbReference type="AlphaFoldDB" id="A0A7C1FQK4"/>
<evidence type="ECO:0000313" key="1">
    <source>
        <dbReference type="EMBL" id="HDX32638.1"/>
    </source>
</evidence>
<protein>
    <submittedName>
        <fullName evidence="1">Uncharacterized protein</fullName>
    </submittedName>
</protein>
<comment type="caution">
    <text evidence="1">The sequence shown here is derived from an EMBL/GenBank/DDBJ whole genome shotgun (WGS) entry which is preliminary data.</text>
</comment>
<gene>
    <name evidence="1" type="ORF">ENQ20_14300</name>
</gene>
<name>A0A7C1FQK4_9CHLR</name>